<reference evidence="2 3" key="1">
    <citation type="submission" date="2024-10" db="EMBL/GenBank/DDBJ databases">
        <authorList>
            <person name="Cho J.-C."/>
        </authorList>
    </citation>
    <scope>NUCLEOTIDE SEQUENCE [LARGE SCALE GENOMIC DNA]</scope>
    <source>
        <strain evidence="2 3">KCTC29696</strain>
    </source>
</reference>
<feature type="compositionally biased region" description="Pro residues" evidence="1">
    <location>
        <begin position="149"/>
        <end position="164"/>
    </location>
</feature>
<keyword evidence="3" id="KW-1185">Reference proteome</keyword>
<feature type="compositionally biased region" description="Basic residues" evidence="1">
    <location>
        <begin position="1"/>
        <end position="11"/>
    </location>
</feature>
<evidence type="ECO:0000313" key="3">
    <source>
        <dbReference type="Proteomes" id="UP001607069"/>
    </source>
</evidence>
<evidence type="ECO:0000313" key="2">
    <source>
        <dbReference type="EMBL" id="MFH0252116.1"/>
    </source>
</evidence>
<name>A0ABW7I1R8_9ACTN</name>
<sequence>MAWWGRMRRRTASAGRAAGADGPSGGGGPDRGAPGGPVSSVPGDWDGGWRRTAPPELTVARAPLGVSDGLAFRADLAAWRNPSFGTGLGHAVLPAAPAGLVRGVARPAAPRHAHEGGGPLLLRALRPQEGDGPQEGVAEAGPATASTVPSPPGSPASAPLPPAHAGPGRKPAVTRPGDDGDVGPTGERGPADAPRPRGLTSAGSPAVLPPPPSVQRAAGPV</sequence>
<evidence type="ECO:0000256" key="1">
    <source>
        <dbReference type="SAM" id="MobiDB-lite"/>
    </source>
</evidence>
<protein>
    <submittedName>
        <fullName evidence="2">Uncharacterized protein</fullName>
    </submittedName>
</protein>
<accession>A0ABW7I1R8</accession>
<proteinExistence type="predicted"/>
<feature type="non-terminal residue" evidence="2">
    <location>
        <position position="221"/>
    </location>
</feature>
<dbReference type="Proteomes" id="UP001607069">
    <property type="component" value="Unassembled WGS sequence"/>
</dbReference>
<feature type="region of interest" description="Disordered" evidence="1">
    <location>
        <begin position="1"/>
        <end position="54"/>
    </location>
</feature>
<dbReference type="EMBL" id="JBIHMK010000222">
    <property type="protein sequence ID" value="MFH0252116.1"/>
    <property type="molecule type" value="Genomic_DNA"/>
</dbReference>
<feature type="compositionally biased region" description="Gly residues" evidence="1">
    <location>
        <begin position="22"/>
        <end position="35"/>
    </location>
</feature>
<organism evidence="2 3">
    <name type="scientific">Streptomyces chitinivorans</name>
    <dbReference type="NCBI Taxonomy" id="1257027"/>
    <lineage>
        <taxon>Bacteria</taxon>
        <taxon>Bacillati</taxon>
        <taxon>Actinomycetota</taxon>
        <taxon>Actinomycetes</taxon>
        <taxon>Kitasatosporales</taxon>
        <taxon>Streptomycetaceae</taxon>
        <taxon>Streptomyces</taxon>
    </lineage>
</organism>
<gene>
    <name evidence="2" type="ORF">ACG5V6_28405</name>
</gene>
<feature type="compositionally biased region" description="Low complexity" evidence="1">
    <location>
        <begin position="12"/>
        <end position="21"/>
    </location>
</feature>
<comment type="caution">
    <text evidence="2">The sequence shown here is derived from an EMBL/GenBank/DDBJ whole genome shotgun (WGS) entry which is preliminary data.</text>
</comment>
<feature type="region of interest" description="Disordered" evidence="1">
    <location>
        <begin position="106"/>
        <end position="221"/>
    </location>
</feature>